<dbReference type="Pfam" id="PF13646">
    <property type="entry name" value="HEAT_2"/>
    <property type="match status" value="2"/>
</dbReference>
<keyword evidence="2" id="KW-1185">Reference proteome</keyword>
<dbReference type="PANTHER" id="PTHR12697">
    <property type="entry name" value="PBS LYASE HEAT-LIKE PROTEIN"/>
    <property type="match status" value="1"/>
</dbReference>
<comment type="caution">
    <text evidence="1">The sequence shown here is derived from an EMBL/GenBank/DDBJ whole genome shotgun (WGS) entry which is preliminary data.</text>
</comment>
<proteinExistence type="predicted"/>
<evidence type="ECO:0000313" key="2">
    <source>
        <dbReference type="Proteomes" id="UP001371305"/>
    </source>
</evidence>
<dbReference type="Gene3D" id="1.25.10.10">
    <property type="entry name" value="Leucine-rich Repeat Variant"/>
    <property type="match status" value="3"/>
</dbReference>
<dbReference type="InterPro" id="IPR016024">
    <property type="entry name" value="ARM-type_fold"/>
</dbReference>
<evidence type="ECO:0000313" key="1">
    <source>
        <dbReference type="EMBL" id="MEK7952953.1"/>
    </source>
</evidence>
<dbReference type="RefSeq" id="WP_341406713.1">
    <property type="nucleotide sequence ID" value="NZ_JBBUKT010000009.1"/>
</dbReference>
<dbReference type="Proteomes" id="UP001371305">
    <property type="component" value="Unassembled WGS sequence"/>
</dbReference>
<organism evidence="1 2">
    <name type="scientific">Luteolibacter soli</name>
    <dbReference type="NCBI Taxonomy" id="3135280"/>
    <lineage>
        <taxon>Bacteria</taxon>
        <taxon>Pseudomonadati</taxon>
        <taxon>Verrucomicrobiota</taxon>
        <taxon>Verrucomicrobiia</taxon>
        <taxon>Verrucomicrobiales</taxon>
        <taxon>Verrucomicrobiaceae</taxon>
        <taxon>Luteolibacter</taxon>
    </lineage>
</organism>
<reference evidence="1 2" key="1">
    <citation type="submission" date="2024-04" db="EMBL/GenBank/DDBJ databases">
        <title>Luteolibacter sp. isolated from soil.</title>
        <authorList>
            <person name="An J."/>
        </authorList>
    </citation>
    <scope>NUCLEOTIDE SEQUENCE [LARGE SCALE GENOMIC DNA]</scope>
    <source>
        <strain evidence="1 2">Y139</strain>
    </source>
</reference>
<dbReference type="InterPro" id="IPR004155">
    <property type="entry name" value="PBS_lyase_HEAT"/>
</dbReference>
<sequence>MKWTIGSVFGLVLAIAILIAGSVWIEHRHPYDDPARAWFPRTQRLVTGPIVVALGRQIQSHYRRQIEAKYMKTGLSLRETIERFLDEGTDLAARRDFAFRLAREGTPEALAALQHVLGTASPADLEHMLWLIGRAGNPATIPLLESLVRHTDESVARAAIRALGLIGNDTAVRLVADLLANPTCPEALRIEAAVTLGTVQTTTAQLALTETFARLPSGEVASEILHGLGRYDFDRVAPVFRSYLSSPTASGELRIVAVEALAKSSADAVPFLLEVARADTDPEVRASAAWAISTHQTAERFGNRLTEMAEDEAEVEVRRRLYEAMVNQSDTSAGRIFPLVLAEEDTAARIAGLNALGASVHQDPSSSAALDFDERLVPELQRLATSPNSLNLQIRAVFALRRAGTPAAREALARIESDAPPQVASAARNGLRAASP</sequence>
<protein>
    <submittedName>
        <fullName evidence="1">HEAT repeat domain-containing protein</fullName>
    </submittedName>
</protein>
<dbReference type="PANTHER" id="PTHR12697:SF5">
    <property type="entry name" value="DEOXYHYPUSINE HYDROXYLASE"/>
    <property type="match status" value="1"/>
</dbReference>
<gene>
    <name evidence="1" type="ORF">WKV53_20740</name>
</gene>
<dbReference type="SUPFAM" id="SSF48371">
    <property type="entry name" value="ARM repeat"/>
    <property type="match status" value="1"/>
</dbReference>
<accession>A0ABU9AZL1</accession>
<name>A0ABU9AZL1_9BACT</name>
<dbReference type="EMBL" id="JBBUKT010000009">
    <property type="protein sequence ID" value="MEK7952953.1"/>
    <property type="molecule type" value="Genomic_DNA"/>
</dbReference>
<dbReference type="InterPro" id="IPR011989">
    <property type="entry name" value="ARM-like"/>
</dbReference>
<dbReference type="SMART" id="SM00567">
    <property type="entry name" value="EZ_HEAT"/>
    <property type="match status" value="6"/>
</dbReference>